<dbReference type="AlphaFoldDB" id="A0A5P8WEH6"/>
<keyword evidence="2 5" id="KW-0547">Nucleotide-binding</keyword>
<dbReference type="Proteomes" id="UP000326678">
    <property type="component" value="Chromosome Gxm2"/>
</dbReference>
<organism evidence="9 10">
    <name type="scientific">Nostoc sphaeroides CCNUC1</name>
    <dbReference type="NCBI Taxonomy" id="2653204"/>
    <lineage>
        <taxon>Bacteria</taxon>
        <taxon>Bacillati</taxon>
        <taxon>Cyanobacteriota</taxon>
        <taxon>Cyanophyceae</taxon>
        <taxon>Nostocales</taxon>
        <taxon>Nostocaceae</taxon>
        <taxon>Nostoc</taxon>
    </lineage>
</organism>
<dbReference type="SUPFAM" id="SSF56112">
    <property type="entry name" value="Protein kinase-like (PK-like)"/>
    <property type="match status" value="1"/>
</dbReference>
<evidence type="ECO:0000256" key="4">
    <source>
        <dbReference type="ARBA" id="ARBA00022840"/>
    </source>
</evidence>
<keyword evidence="1" id="KW-0808">Transferase</keyword>
<sequence>MNSPLSSNSWIGRLIGDNQRYRLDKGLGGGGMGEVFLATDTRVGKEVALKLLRDKWLGSGEMRKRFEREIAICAALQSDNIIEISDCGVTDEGFPFYVMEYLQGQTLRYLMLREKQLSPERTVKIMTQVCKGLQVAHQGVVMQRDGKNSSDRIKVIHRDLKPDNIFLLPREFGEWVKILDFGIAKIKDDSSGQITNLTKTFIGTFRYSSPEQIQNDQNIDARADIYSLGVILYEMLSAADPFGLSIDGSRVSESSWLHAHGYRPPIPLKQQPGCQHLSSELEAVVLKCLQKKPSNRFASVEELGQALQAAIQPVVGRTIVQQRQVIVQPQLQQPQLGSNDETVAKPQQPLEQNKLQLGSNDETVSKPQQAGLESQSEIANSQPPPSLDQSLNQANQNQPNRLENKLFQQPPILNQPQGQTPEGTIVQYPASNRQQQTPDNTIFQIRTSTGAEPPTADKTIYQRQPNYSNKVTPEKTIYQPRSNYPPNAQQKPENTIYQPRIKNVQPQKNNLNLSRILSIALVIGLLLSLAVISYLVYSRQEVPNKEVPQR</sequence>
<gene>
    <name evidence="9" type="ORF">GXM_07793</name>
</gene>
<dbReference type="PROSITE" id="PS50011">
    <property type="entry name" value="PROTEIN_KINASE_DOM"/>
    <property type="match status" value="1"/>
</dbReference>
<dbReference type="Pfam" id="PF00069">
    <property type="entry name" value="Pkinase"/>
    <property type="match status" value="1"/>
</dbReference>
<evidence type="ECO:0000313" key="10">
    <source>
        <dbReference type="Proteomes" id="UP000326678"/>
    </source>
</evidence>
<name>A0A5P8WEH6_9NOSO</name>
<evidence type="ECO:0000256" key="5">
    <source>
        <dbReference type="PROSITE-ProRule" id="PRU10141"/>
    </source>
</evidence>
<dbReference type="InterPro" id="IPR011009">
    <property type="entry name" value="Kinase-like_dom_sf"/>
</dbReference>
<dbReference type="SMART" id="SM00220">
    <property type="entry name" value="S_TKc"/>
    <property type="match status" value="1"/>
</dbReference>
<evidence type="ECO:0000256" key="1">
    <source>
        <dbReference type="ARBA" id="ARBA00022679"/>
    </source>
</evidence>
<keyword evidence="7" id="KW-0472">Membrane</keyword>
<evidence type="ECO:0000259" key="8">
    <source>
        <dbReference type="PROSITE" id="PS50011"/>
    </source>
</evidence>
<dbReference type="PROSITE" id="PS00107">
    <property type="entry name" value="PROTEIN_KINASE_ATP"/>
    <property type="match status" value="1"/>
</dbReference>
<dbReference type="KEGG" id="nsh:GXM_07793"/>
<dbReference type="InterPro" id="IPR017441">
    <property type="entry name" value="Protein_kinase_ATP_BS"/>
</dbReference>
<reference evidence="9 10" key="1">
    <citation type="submission" date="2019-10" db="EMBL/GenBank/DDBJ databases">
        <title>Genomic and transcriptomic insights into the perfect genentic adaptation of a filamentous nitrogen-fixing cyanobacterium to rice fields.</title>
        <authorList>
            <person name="Chen Z."/>
        </authorList>
    </citation>
    <scope>NUCLEOTIDE SEQUENCE [LARGE SCALE GENOMIC DNA]</scope>
    <source>
        <strain evidence="9">CCNUC1</strain>
    </source>
</reference>
<dbReference type="RefSeq" id="WP_152591361.1">
    <property type="nucleotide sequence ID" value="NZ_CP045227.1"/>
</dbReference>
<dbReference type="PANTHER" id="PTHR43289:SF34">
    <property type="entry name" value="SERINE_THREONINE-PROTEIN KINASE YBDM-RELATED"/>
    <property type="match status" value="1"/>
</dbReference>
<keyword evidence="4 5" id="KW-0067">ATP-binding</keyword>
<feature type="transmembrane region" description="Helical" evidence="7">
    <location>
        <begin position="516"/>
        <end position="537"/>
    </location>
</feature>
<feature type="region of interest" description="Disordered" evidence="6">
    <location>
        <begin position="353"/>
        <end position="393"/>
    </location>
</feature>
<feature type="binding site" evidence="5">
    <location>
        <position position="50"/>
    </location>
    <ligand>
        <name>ATP</name>
        <dbReference type="ChEBI" id="CHEBI:30616"/>
    </ligand>
</feature>
<evidence type="ECO:0000256" key="7">
    <source>
        <dbReference type="SAM" id="Phobius"/>
    </source>
</evidence>
<keyword evidence="7" id="KW-1133">Transmembrane helix</keyword>
<dbReference type="GO" id="GO:0005524">
    <property type="term" value="F:ATP binding"/>
    <property type="evidence" value="ECO:0007669"/>
    <property type="project" value="UniProtKB-UniRule"/>
</dbReference>
<keyword evidence="10" id="KW-1185">Reference proteome</keyword>
<keyword evidence="7" id="KW-0812">Transmembrane</keyword>
<keyword evidence="3 9" id="KW-0418">Kinase</keyword>
<dbReference type="GO" id="GO:0004674">
    <property type="term" value="F:protein serine/threonine kinase activity"/>
    <property type="evidence" value="ECO:0007669"/>
    <property type="project" value="TreeGrafter"/>
</dbReference>
<protein>
    <submittedName>
        <fullName evidence="9">PrkC, eukaryotic serine/threonine-protein kinase</fullName>
    </submittedName>
</protein>
<evidence type="ECO:0000256" key="2">
    <source>
        <dbReference type="ARBA" id="ARBA00022741"/>
    </source>
</evidence>
<proteinExistence type="predicted"/>
<feature type="domain" description="Protein kinase" evidence="8">
    <location>
        <begin position="21"/>
        <end position="315"/>
    </location>
</feature>
<dbReference type="Gene3D" id="1.10.510.10">
    <property type="entry name" value="Transferase(Phosphotransferase) domain 1"/>
    <property type="match status" value="1"/>
</dbReference>
<dbReference type="InterPro" id="IPR000719">
    <property type="entry name" value="Prot_kinase_dom"/>
</dbReference>
<dbReference type="PANTHER" id="PTHR43289">
    <property type="entry name" value="MITOGEN-ACTIVATED PROTEIN KINASE KINASE KINASE 20-RELATED"/>
    <property type="match status" value="1"/>
</dbReference>
<accession>A0A5P8WEH6</accession>
<dbReference type="EMBL" id="CP045227">
    <property type="protein sequence ID" value="QFS50299.1"/>
    <property type="molecule type" value="Genomic_DNA"/>
</dbReference>
<dbReference type="CDD" id="cd14014">
    <property type="entry name" value="STKc_PknB_like"/>
    <property type="match status" value="1"/>
</dbReference>
<evidence type="ECO:0000313" key="9">
    <source>
        <dbReference type="EMBL" id="QFS50299.1"/>
    </source>
</evidence>
<evidence type="ECO:0000256" key="6">
    <source>
        <dbReference type="SAM" id="MobiDB-lite"/>
    </source>
</evidence>
<evidence type="ECO:0000256" key="3">
    <source>
        <dbReference type="ARBA" id="ARBA00022777"/>
    </source>
</evidence>
<dbReference type="PROSITE" id="PS00108">
    <property type="entry name" value="PROTEIN_KINASE_ST"/>
    <property type="match status" value="1"/>
</dbReference>
<dbReference type="Gene3D" id="3.30.200.20">
    <property type="entry name" value="Phosphorylase Kinase, domain 1"/>
    <property type="match status" value="1"/>
</dbReference>
<dbReference type="InterPro" id="IPR008271">
    <property type="entry name" value="Ser/Thr_kinase_AS"/>
</dbReference>